<dbReference type="AlphaFoldDB" id="B9SZN7"/>
<name>B9SZN7_RICCO</name>
<evidence type="ECO:0000313" key="2">
    <source>
        <dbReference type="Proteomes" id="UP000008311"/>
    </source>
</evidence>
<protein>
    <submittedName>
        <fullName evidence="1">Uncharacterized protein</fullName>
    </submittedName>
</protein>
<reference evidence="2" key="1">
    <citation type="journal article" date="2010" name="Nat. Biotechnol.">
        <title>Draft genome sequence of the oilseed species Ricinus communis.</title>
        <authorList>
            <person name="Chan A.P."/>
            <person name="Crabtree J."/>
            <person name="Zhao Q."/>
            <person name="Lorenzi H."/>
            <person name="Orvis J."/>
            <person name="Puiu D."/>
            <person name="Melake-Berhan A."/>
            <person name="Jones K.M."/>
            <person name="Redman J."/>
            <person name="Chen G."/>
            <person name="Cahoon E.B."/>
            <person name="Gedil M."/>
            <person name="Stanke M."/>
            <person name="Haas B.J."/>
            <person name="Wortman J.R."/>
            <person name="Fraser-Liggett C.M."/>
            <person name="Ravel J."/>
            <person name="Rabinowicz P.D."/>
        </authorList>
    </citation>
    <scope>NUCLEOTIDE SEQUENCE [LARGE SCALE GENOMIC DNA]</scope>
    <source>
        <strain evidence="2">cv. Hale</strain>
    </source>
</reference>
<dbReference type="InParanoid" id="B9SZN7"/>
<dbReference type="eggNOG" id="ENOG502SWBV">
    <property type="taxonomic scope" value="Eukaryota"/>
</dbReference>
<sequence length="54" mass="6485">MGHFNPLFLSRPPAFWFRGWLLLALPPKNRTCEFPRIRLKWRRPFRSCLVSASL</sequence>
<dbReference type="EMBL" id="EQ974281">
    <property type="protein sequence ID" value="EEF30926.1"/>
    <property type="molecule type" value="Genomic_DNA"/>
</dbReference>
<accession>B9SZN7</accession>
<proteinExistence type="predicted"/>
<gene>
    <name evidence="1" type="ORF">RCOM_1572580</name>
</gene>
<evidence type="ECO:0000313" key="1">
    <source>
        <dbReference type="EMBL" id="EEF30926.1"/>
    </source>
</evidence>
<dbReference type="Proteomes" id="UP000008311">
    <property type="component" value="Unassembled WGS sequence"/>
</dbReference>
<organism evidence="1 2">
    <name type="scientific">Ricinus communis</name>
    <name type="common">Castor bean</name>
    <dbReference type="NCBI Taxonomy" id="3988"/>
    <lineage>
        <taxon>Eukaryota</taxon>
        <taxon>Viridiplantae</taxon>
        <taxon>Streptophyta</taxon>
        <taxon>Embryophyta</taxon>
        <taxon>Tracheophyta</taxon>
        <taxon>Spermatophyta</taxon>
        <taxon>Magnoliopsida</taxon>
        <taxon>eudicotyledons</taxon>
        <taxon>Gunneridae</taxon>
        <taxon>Pentapetalae</taxon>
        <taxon>rosids</taxon>
        <taxon>fabids</taxon>
        <taxon>Malpighiales</taxon>
        <taxon>Euphorbiaceae</taxon>
        <taxon>Acalyphoideae</taxon>
        <taxon>Acalypheae</taxon>
        <taxon>Ricinus</taxon>
    </lineage>
</organism>
<keyword evidence="2" id="KW-1185">Reference proteome</keyword>